<organism evidence="1 2">
    <name type="scientific">candidate division WWE3 bacterium CG_4_9_14_3_um_filter_39_7</name>
    <dbReference type="NCBI Taxonomy" id="1975080"/>
    <lineage>
        <taxon>Bacteria</taxon>
        <taxon>Katanobacteria</taxon>
    </lineage>
</organism>
<proteinExistence type="predicted"/>
<reference evidence="2" key="1">
    <citation type="submission" date="2017-09" db="EMBL/GenBank/DDBJ databases">
        <title>Depth-based differentiation of microbial function through sediment-hosted aquifers and enrichment of novel symbionts in the deep terrestrial subsurface.</title>
        <authorList>
            <person name="Probst A.J."/>
            <person name="Ladd B."/>
            <person name="Jarett J.K."/>
            <person name="Geller-Mcgrath D.E."/>
            <person name="Sieber C.M.K."/>
            <person name="Emerson J.B."/>
            <person name="Anantharaman K."/>
            <person name="Thomas B.C."/>
            <person name="Malmstrom R."/>
            <person name="Stieglmeier M."/>
            <person name="Klingl A."/>
            <person name="Woyke T."/>
            <person name="Ryan C.M."/>
            <person name="Banfield J.F."/>
        </authorList>
    </citation>
    <scope>NUCLEOTIDE SEQUENCE [LARGE SCALE GENOMIC DNA]</scope>
</reference>
<dbReference type="AlphaFoldDB" id="A0A2M7WZS3"/>
<accession>A0A2M7WZS3</accession>
<name>A0A2M7WZS3_UNCKA</name>
<sequence length="125" mass="14908">MKTQNLFYAHLVDLRDLEELLNHKDIEHEERVSLLSTAQETIHIEVIHFILEQIPDHERHVFMHNVEHKPHDTGLWLYVTKRIDGADDKIVNIIHQVKQDFKEALHEYKEASEEWLSGVDIRHGY</sequence>
<protein>
    <submittedName>
        <fullName evidence="1">Uncharacterized protein</fullName>
    </submittedName>
</protein>
<dbReference type="EMBL" id="PFWZ01000198">
    <property type="protein sequence ID" value="PJA39077.1"/>
    <property type="molecule type" value="Genomic_DNA"/>
</dbReference>
<dbReference type="Proteomes" id="UP000231195">
    <property type="component" value="Unassembled WGS sequence"/>
</dbReference>
<evidence type="ECO:0000313" key="2">
    <source>
        <dbReference type="Proteomes" id="UP000231195"/>
    </source>
</evidence>
<evidence type="ECO:0000313" key="1">
    <source>
        <dbReference type="EMBL" id="PJA39077.1"/>
    </source>
</evidence>
<gene>
    <name evidence="1" type="ORF">CO179_05905</name>
</gene>
<comment type="caution">
    <text evidence="1">The sequence shown here is derived from an EMBL/GenBank/DDBJ whole genome shotgun (WGS) entry which is preliminary data.</text>
</comment>